<dbReference type="Proteomes" id="UP001551210">
    <property type="component" value="Unassembled WGS sequence"/>
</dbReference>
<sequence length="400" mass="42577">MPPRLTLRTGDAAVHRGAPMFEPMSDLPSELSSDVSSSSGPLYVPALPARRSALTAYSRLPPLARACVTPLWSIPPRVGGSHAMGRRQPHPLDPDRTALAAHLRTALRAIEVAQRGRPAWVDAFHTEDGTEPLVAESWLAAAGTPLRPVTGVERAAAQQTATAEAARLSGNGLGVRVFLTAPPDEELRGAVGGLLTRIAFAHCPVDLLLDLGAVVDEHHPAEKWALRALGLLGSLHHWRTAVLLAGSFPRTFPEDYGTSLAEAHRFDWDVWHMLADGPEPADPPVVYGDYGAAHAGSGDTPARAGGGPPWGVVRYTTERTFLLVRVPTQGPGHADSVRSLVREIVHAEGFRGEEFSEGERWLASCAAGAGPAGAGGPEAWARAGHVQHMAQVVRALRRRL</sequence>
<dbReference type="RefSeq" id="WP_359215478.1">
    <property type="nucleotide sequence ID" value="NZ_JBEZAM010000074.1"/>
</dbReference>
<reference evidence="1 2" key="1">
    <citation type="submission" date="2024-06" db="EMBL/GenBank/DDBJ databases">
        <title>The Natural Products Discovery Center: Release of the First 8490 Sequenced Strains for Exploring Actinobacteria Biosynthetic Diversity.</title>
        <authorList>
            <person name="Kalkreuter E."/>
            <person name="Kautsar S.A."/>
            <person name="Yang D."/>
            <person name="Bader C.D."/>
            <person name="Teijaro C.N."/>
            <person name="Fluegel L."/>
            <person name="Davis C.M."/>
            <person name="Simpson J.R."/>
            <person name="Lauterbach L."/>
            <person name="Steele A.D."/>
            <person name="Gui C."/>
            <person name="Meng S."/>
            <person name="Li G."/>
            <person name="Viehrig K."/>
            <person name="Ye F."/>
            <person name="Su P."/>
            <person name="Kiefer A.F."/>
            <person name="Nichols A."/>
            <person name="Cepeda A.J."/>
            <person name="Yan W."/>
            <person name="Fan B."/>
            <person name="Jiang Y."/>
            <person name="Adhikari A."/>
            <person name="Zheng C.-J."/>
            <person name="Schuster L."/>
            <person name="Cowan T.M."/>
            <person name="Smanski M.J."/>
            <person name="Chevrette M.G."/>
            <person name="De Carvalho L.P.S."/>
            <person name="Shen B."/>
        </authorList>
    </citation>
    <scope>NUCLEOTIDE SEQUENCE [LARGE SCALE GENOMIC DNA]</scope>
    <source>
        <strain evidence="1 2">NPDC045705</strain>
    </source>
</reference>
<proteinExistence type="predicted"/>
<organism evidence="1 2">
    <name type="scientific">Streptomyces exfoliatus</name>
    <name type="common">Streptomyces hydrogenans</name>
    <dbReference type="NCBI Taxonomy" id="1905"/>
    <lineage>
        <taxon>Bacteria</taxon>
        <taxon>Bacillati</taxon>
        <taxon>Actinomycetota</taxon>
        <taxon>Actinomycetes</taxon>
        <taxon>Kitasatosporales</taxon>
        <taxon>Streptomycetaceae</taxon>
        <taxon>Streptomyces</taxon>
    </lineage>
</organism>
<dbReference type="Pfam" id="PF14350">
    <property type="entry name" value="Beta_protein"/>
    <property type="match status" value="1"/>
</dbReference>
<dbReference type="EMBL" id="JBEZAM010000074">
    <property type="protein sequence ID" value="MEU7297652.1"/>
    <property type="molecule type" value="Genomic_DNA"/>
</dbReference>
<name>A0ABV3D5C5_STREX</name>
<evidence type="ECO:0008006" key="3">
    <source>
        <dbReference type="Google" id="ProtNLM"/>
    </source>
</evidence>
<evidence type="ECO:0000313" key="2">
    <source>
        <dbReference type="Proteomes" id="UP001551210"/>
    </source>
</evidence>
<evidence type="ECO:0000313" key="1">
    <source>
        <dbReference type="EMBL" id="MEU7297652.1"/>
    </source>
</evidence>
<comment type="caution">
    <text evidence="1">The sequence shown here is derived from an EMBL/GenBank/DDBJ whole genome shotgun (WGS) entry which is preliminary data.</text>
</comment>
<dbReference type="InterPro" id="IPR025683">
    <property type="entry name" value="Protein_beta"/>
</dbReference>
<gene>
    <name evidence="1" type="ORF">AB0A76_31380</name>
</gene>
<keyword evidence="2" id="KW-1185">Reference proteome</keyword>
<accession>A0ABV3D5C5</accession>
<protein>
    <recommendedName>
        <fullName evidence="3">Beta protein</fullName>
    </recommendedName>
</protein>